<comment type="caution">
    <text evidence="1">The sequence shown here is derived from an EMBL/GenBank/DDBJ whole genome shotgun (WGS) entry which is preliminary data.</text>
</comment>
<dbReference type="Proteomes" id="UP000615446">
    <property type="component" value="Unassembled WGS sequence"/>
</dbReference>
<organism evidence="1 2">
    <name type="scientific">Rhizophagus clarus</name>
    <dbReference type="NCBI Taxonomy" id="94130"/>
    <lineage>
        <taxon>Eukaryota</taxon>
        <taxon>Fungi</taxon>
        <taxon>Fungi incertae sedis</taxon>
        <taxon>Mucoromycota</taxon>
        <taxon>Glomeromycotina</taxon>
        <taxon>Glomeromycetes</taxon>
        <taxon>Glomerales</taxon>
        <taxon>Glomeraceae</taxon>
        <taxon>Rhizophagus</taxon>
    </lineage>
</organism>
<dbReference type="Pfam" id="PF13650">
    <property type="entry name" value="Asp_protease_2"/>
    <property type="match status" value="1"/>
</dbReference>
<dbReference type="InterPro" id="IPR021109">
    <property type="entry name" value="Peptidase_aspartic_dom_sf"/>
</dbReference>
<gene>
    <name evidence="1" type="ORF">RCL2_002631400</name>
</gene>
<proteinExistence type="predicted"/>
<evidence type="ECO:0000313" key="1">
    <source>
        <dbReference type="EMBL" id="GES99833.1"/>
    </source>
</evidence>
<protein>
    <submittedName>
        <fullName evidence="1">Uncharacterized protein</fullName>
    </submittedName>
</protein>
<evidence type="ECO:0000313" key="2">
    <source>
        <dbReference type="Proteomes" id="UP000615446"/>
    </source>
</evidence>
<reference evidence="1" key="1">
    <citation type="submission" date="2019-10" db="EMBL/GenBank/DDBJ databases">
        <title>Conservation and host-specific expression of non-tandemly repeated heterogenous ribosome RNA gene in arbuscular mycorrhizal fungi.</title>
        <authorList>
            <person name="Maeda T."/>
            <person name="Kobayashi Y."/>
            <person name="Nakagawa T."/>
            <person name="Ezawa T."/>
            <person name="Yamaguchi K."/>
            <person name="Bino T."/>
            <person name="Nishimoto Y."/>
            <person name="Shigenobu S."/>
            <person name="Kawaguchi M."/>
        </authorList>
    </citation>
    <scope>NUCLEOTIDE SEQUENCE</scope>
    <source>
        <strain evidence="1">HR1</strain>
    </source>
</reference>
<sequence length="166" mass="19065">MIQVDDPYDPRDFDLLLTDIDLEDIHERIPRKLDVKYLSDAPNELKGNIPGIMYGPHLRLFCATTIRIKDKIKMVTFLIDTGSSTTFISREVLCSFGIEMDDPVNDYINVGINGRNARVKMSHSHFEKVCTMGMLFLNTHKVDIHAFCGNDIFYLNFDEEKEKSGE</sequence>
<dbReference type="AlphaFoldDB" id="A0A8H3M377"/>
<dbReference type="SUPFAM" id="SSF50630">
    <property type="entry name" value="Acid proteases"/>
    <property type="match status" value="1"/>
</dbReference>
<name>A0A8H3M377_9GLOM</name>
<dbReference type="EMBL" id="BLAL01000285">
    <property type="protein sequence ID" value="GES99833.1"/>
    <property type="molecule type" value="Genomic_DNA"/>
</dbReference>
<dbReference type="OrthoDB" id="5414761at2759"/>
<dbReference type="Gene3D" id="2.40.70.10">
    <property type="entry name" value="Acid Proteases"/>
    <property type="match status" value="1"/>
</dbReference>
<accession>A0A8H3M377</accession>